<gene>
    <name evidence="1" type="ORF">I4F81_010808</name>
</gene>
<protein>
    <submittedName>
        <fullName evidence="1">Uncharacterized protein</fullName>
    </submittedName>
</protein>
<accession>A0ACC3CDS2</accession>
<dbReference type="Proteomes" id="UP000798662">
    <property type="component" value="Chromosome 3"/>
</dbReference>
<comment type="caution">
    <text evidence="1">The sequence shown here is derived from an EMBL/GenBank/DDBJ whole genome shotgun (WGS) entry which is preliminary data.</text>
</comment>
<organism evidence="1 2">
    <name type="scientific">Pyropia yezoensis</name>
    <name type="common">Susabi-nori</name>
    <name type="synonym">Porphyra yezoensis</name>
    <dbReference type="NCBI Taxonomy" id="2788"/>
    <lineage>
        <taxon>Eukaryota</taxon>
        <taxon>Rhodophyta</taxon>
        <taxon>Bangiophyceae</taxon>
        <taxon>Bangiales</taxon>
        <taxon>Bangiaceae</taxon>
        <taxon>Pyropia</taxon>
    </lineage>
</organism>
<name>A0ACC3CDS2_PYRYE</name>
<keyword evidence="2" id="KW-1185">Reference proteome</keyword>
<proteinExistence type="predicted"/>
<sequence length="475" mass="50998">MHTLRLLTVTWNVGNAPPPSSLVALLGPPEALAATDLVAVALQEMPTRFDKVEDRVARMTLGPTFVLCGERRLFGIKLFVYHQRRLTHLIASVETVREGTGIANSVGNKGAVGVVLRLGDTSVAFINAHLAAHDGPKYRRERQEDVMDLVRSLERGRADAKRGDGGLPLFHRFTHLFWMGDLNYRLNTALTLCGQELPFEARRRHLLKLVTAGDVPALLAADELRHERARGSVFANFSEGPIHHLPSFKVRTGAAGVVNPADPAAIYADSRAPAYCDRILWHSLPLHRPHVRQLSYTWVPAYTVSDHKPVVASFALDIAKRVPRVLPDEGLRLTLDVQLIRLRGLYPTPPAPTILPTLLPPSAEVAASAKGGPALLRFAGEDSDEVSVGDMLARGGEAALSDIASRRRPVIGVQPGVVKFELPLTKYGTAGAVMEGKVALVEGADGWGGAWTDSAGAVVKGANGRSVPGGVSAGA</sequence>
<dbReference type="EMBL" id="CM020620">
    <property type="protein sequence ID" value="KAK1868319.1"/>
    <property type="molecule type" value="Genomic_DNA"/>
</dbReference>
<evidence type="ECO:0000313" key="2">
    <source>
        <dbReference type="Proteomes" id="UP000798662"/>
    </source>
</evidence>
<evidence type="ECO:0000313" key="1">
    <source>
        <dbReference type="EMBL" id="KAK1868319.1"/>
    </source>
</evidence>
<reference evidence="1" key="1">
    <citation type="submission" date="2019-11" db="EMBL/GenBank/DDBJ databases">
        <title>Nori genome reveals adaptations in red seaweeds to the harsh intertidal environment.</title>
        <authorList>
            <person name="Wang D."/>
            <person name="Mao Y."/>
        </authorList>
    </citation>
    <scope>NUCLEOTIDE SEQUENCE</scope>
    <source>
        <tissue evidence="1">Gametophyte</tissue>
    </source>
</reference>